<gene>
    <name evidence="1" type="primary">Bm14196</name>
    <name evidence="1" type="ORF">BM_Bm14196</name>
</gene>
<dbReference type="EMBL" id="LN856952">
    <property type="protein sequence ID" value="CDP95711.1"/>
    <property type="molecule type" value="Genomic_DNA"/>
</dbReference>
<sequence length="38" mass="4215">MLAANSSIKNASHKQFSKCGINLIIIHPINFIIISFDD</sequence>
<organism evidence="1">
    <name type="scientific">Brugia malayi</name>
    <name type="common">Filarial nematode worm</name>
    <dbReference type="NCBI Taxonomy" id="6279"/>
    <lineage>
        <taxon>Eukaryota</taxon>
        <taxon>Metazoa</taxon>
        <taxon>Ecdysozoa</taxon>
        <taxon>Nematoda</taxon>
        <taxon>Chromadorea</taxon>
        <taxon>Rhabditida</taxon>
        <taxon>Spirurina</taxon>
        <taxon>Spiruromorpha</taxon>
        <taxon>Filarioidea</taxon>
        <taxon>Onchocercidae</taxon>
        <taxon>Brugia</taxon>
    </lineage>
</organism>
<reference evidence="1" key="2">
    <citation type="submission" date="2012-12" db="EMBL/GenBank/DDBJ databases">
        <authorList>
            <consortium name="WormBase Consortium"/>
            <person name="Ghedin E."/>
            <person name="Paulini M."/>
        </authorList>
    </citation>
    <scope>NUCLEOTIDE SEQUENCE</scope>
    <source>
        <strain evidence="1">FR3</strain>
    </source>
</reference>
<accession>A0A1I9FZP3</accession>
<dbReference type="AlphaFoldDB" id="A0A1I9FZP3"/>
<proteinExistence type="predicted"/>
<protein>
    <submittedName>
        <fullName evidence="1">Bm14196</fullName>
    </submittedName>
</protein>
<evidence type="ECO:0000313" key="1">
    <source>
        <dbReference type="EMBL" id="CDP95711.1"/>
    </source>
</evidence>
<name>A0A1I9FZP3_BRUMA</name>
<reference evidence="1" key="1">
    <citation type="journal article" date="2007" name="Science">
        <title>Draft genome of the filarial nematode parasite Brugia malayi.</title>
        <authorList>
            <person name="Ghedin E."/>
            <person name="Wang S."/>
            <person name="Spiro D."/>
            <person name="Caler E."/>
            <person name="Zhao Q."/>
            <person name="Crabtree J."/>
            <person name="Allen J.E."/>
            <person name="Delcher A.L."/>
            <person name="Guiliano D.B."/>
            <person name="Miranda-Saavedra D."/>
            <person name="Angiuoli S.V."/>
            <person name="Creasy T."/>
            <person name="Amedeo P."/>
            <person name="Haas B."/>
            <person name="El-Sayed N.M."/>
            <person name="Wortman J.R."/>
            <person name="Feldblyum T."/>
            <person name="Tallon L."/>
            <person name="Schatz M."/>
            <person name="Shumway M."/>
            <person name="Koo H."/>
            <person name="Salzberg S.L."/>
            <person name="Schobel S."/>
            <person name="Pertea M."/>
            <person name="Pop M."/>
            <person name="White O."/>
            <person name="Barton G.J."/>
            <person name="Carlow C.K."/>
            <person name="Crawford M.J."/>
            <person name="Daub J."/>
            <person name="Dimmic M.W."/>
            <person name="Estes C.F."/>
            <person name="Foster J.M."/>
            <person name="Ganatra M."/>
            <person name="Gregory W.F."/>
            <person name="Johnson N.M."/>
            <person name="Jin J."/>
            <person name="Komuniecki R."/>
            <person name="Korf I."/>
            <person name="Kumar S."/>
            <person name="Laney S."/>
            <person name="Li B.W."/>
            <person name="Li W."/>
            <person name="Lindblom T.H."/>
            <person name="Lustigman S."/>
            <person name="Ma D."/>
            <person name="Maina C.V."/>
            <person name="Martin D.M."/>
            <person name="McCarter J.P."/>
            <person name="McReynolds L."/>
            <person name="Mitreva M."/>
            <person name="Nutman T.B."/>
            <person name="Parkinson J."/>
            <person name="Peregrin-Alvarez J.M."/>
            <person name="Poole C."/>
            <person name="Ren Q."/>
            <person name="Saunders L."/>
            <person name="Sluder A.E."/>
            <person name="Smith K."/>
            <person name="Stanke M."/>
            <person name="Unnasch T.R."/>
            <person name="Ware J."/>
            <person name="Wei A.D."/>
            <person name="Weil G."/>
            <person name="Williams D.J."/>
            <person name="Zhang Y."/>
            <person name="Williams S.A."/>
            <person name="Fraser-Liggett C."/>
            <person name="Slatko B."/>
            <person name="Blaxter M.L."/>
            <person name="Scott A.L."/>
        </authorList>
    </citation>
    <scope>NUCLEOTIDE SEQUENCE</scope>
    <source>
        <strain evidence="1">FR3</strain>
    </source>
</reference>